<keyword evidence="2" id="KW-1185">Reference proteome</keyword>
<dbReference type="AlphaFoldDB" id="A0A2J6PYH4"/>
<evidence type="ECO:0008006" key="3">
    <source>
        <dbReference type="Google" id="ProtNLM"/>
    </source>
</evidence>
<proteinExistence type="predicted"/>
<reference evidence="1 2" key="1">
    <citation type="submission" date="2016-05" db="EMBL/GenBank/DDBJ databases">
        <title>A degradative enzymes factory behind the ericoid mycorrhizal symbiosis.</title>
        <authorList>
            <consortium name="DOE Joint Genome Institute"/>
            <person name="Martino E."/>
            <person name="Morin E."/>
            <person name="Grelet G."/>
            <person name="Kuo A."/>
            <person name="Kohler A."/>
            <person name="Daghino S."/>
            <person name="Barry K."/>
            <person name="Choi C."/>
            <person name="Cichocki N."/>
            <person name="Clum A."/>
            <person name="Copeland A."/>
            <person name="Hainaut M."/>
            <person name="Haridas S."/>
            <person name="Labutti K."/>
            <person name="Lindquist E."/>
            <person name="Lipzen A."/>
            <person name="Khouja H.-R."/>
            <person name="Murat C."/>
            <person name="Ohm R."/>
            <person name="Olson A."/>
            <person name="Spatafora J."/>
            <person name="Veneault-Fourrey C."/>
            <person name="Henrissat B."/>
            <person name="Grigoriev I."/>
            <person name="Martin F."/>
            <person name="Perotto S."/>
        </authorList>
    </citation>
    <scope>NUCLEOTIDE SEQUENCE [LARGE SCALE GENOMIC DNA]</scope>
    <source>
        <strain evidence="1 2">UAMH 7357</strain>
    </source>
</reference>
<gene>
    <name evidence="1" type="ORF">NA56DRAFT_214526</name>
</gene>
<organism evidence="1 2">
    <name type="scientific">Hyaloscypha hepaticicola</name>
    <dbReference type="NCBI Taxonomy" id="2082293"/>
    <lineage>
        <taxon>Eukaryota</taxon>
        <taxon>Fungi</taxon>
        <taxon>Dikarya</taxon>
        <taxon>Ascomycota</taxon>
        <taxon>Pezizomycotina</taxon>
        <taxon>Leotiomycetes</taxon>
        <taxon>Helotiales</taxon>
        <taxon>Hyaloscyphaceae</taxon>
        <taxon>Hyaloscypha</taxon>
    </lineage>
</organism>
<evidence type="ECO:0000313" key="1">
    <source>
        <dbReference type="EMBL" id="PMD19082.1"/>
    </source>
</evidence>
<protein>
    <recommendedName>
        <fullName evidence="3">Integrase catalytic domain-containing protein</fullName>
    </recommendedName>
</protein>
<dbReference type="Proteomes" id="UP000235672">
    <property type="component" value="Unassembled WGS sequence"/>
</dbReference>
<dbReference type="STRING" id="1745343.A0A2J6PYH4"/>
<dbReference type="EMBL" id="KZ613491">
    <property type="protein sequence ID" value="PMD19082.1"/>
    <property type="molecule type" value="Genomic_DNA"/>
</dbReference>
<dbReference type="OrthoDB" id="5423428at2759"/>
<accession>A0A2J6PYH4</accession>
<sequence length="110" mass="12484">MSITEKVNKKHGMMPEKTTWSAQDRAKALARKLLELNWEIPKAIISDRDAKCLSELWKGIFQELGTRLPASLYFLVLYTTFPSRNSGVGTLNRPQYLSLGNLDTEHICTS</sequence>
<evidence type="ECO:0000313" key="2">
    <source>
        <dbReference type="Proteomes" id="UP000235672"/>
    </source>
</evidence>
<name>A0A2J6PYH4_9HELO</name>